<feature type="region of interest" description="Disordered" evidence="3">
    <location>
        <begin position="113"/>
        <end position="179"/>
    </location>
</feature>
<name>A0ABR4EQZ6_9PEZI</name>
<evidence type="ECO:0000313" key="6">
    <source>
        <dbReference type="Proteomes" id="UP001600888"/>
    </source>
</evidence>
<dbReference type="PANTHER" id="PTHR31668">
    <property type="entry name" value="GLUCOSE TRANSPORT TRANSCRIPTION REGULATOR RGT1-RELATED-RELATED"/>
    <property type="match status" value="1"/>
</dbReference>
<dbReference type="InterPro" id="IPR001138">
    <property type="entry name" value="Zn2Cys6_DnaBD"/>
</dbReference>
<evidence type="ECO:0000259" key="4">
    <source>
        <dbReference type="PROSITE" id="PS50048"/>
    </source>
</evidence>
<proteinExistence type="predicted"/>
<accession>A0ABR4EQZ6</accession>
<keyword evidence="6" id="KW-1185">Reference proteome</keyword>
<evidence type="ECO:0000256" key="2">
    <source>
        <dbReference type="ARBA" id="ARBA00023242"/>
    </source>
</evidence>
<feature type="compositionally biased region" description="Low complexity" evidence="3">
    <location>
        <begin position="167"/>
        <end position="178"/>
    </location>
</feature>
<dbReference type="Pfam" id="PF00172">
    <property type="entry name" value="Zn_clus"/>
    <property type="match status" value="1"/>
</dbReference>
<gene>
    <name evidence="5" type="ORF">FJTKL_08793</name>
</gene>
<dbReference type="SUPFAM" id="SSF57701">
    <property type="entry name" value="Zn2/Cys6 DNA-binding domain"/>
    <property type="match status" value="1"/>
</dbReference>
<keyword evidence="1" id="KW-0479">Metal-binding</keyword>
<dbReference type="SMART" id="SM00906">
    <property type="entry name" value="Fungal_trans"/>
    <property type="match status" value="1"/>
</dbReference>
<comment type="caution">
    <text evidence="5">The sequence shown here is derived from an EMBL/GenBank/DDBJ whole genome shotgun (WGS) entry which is preliminary data.</text>
</comment>
<feature type="compositionally biased region" description="Polar residues" evidence="3">
    <location>
        <begin position="1"/>
        <end position="11"/>
    </location>
</feature>
<sequence>MSALENTNTSDDIGGQGSSPIQIEPSAKRQRTTTAAAAAPSRPMPNFDRPCDVCRKRKLRCAGEPGSDKCFLCAFHQRPCTFLERPQGRTRRPQRRKLPRPHVDMVLTVNREHDDDSPAAAGPLAASQQHGQISRGDGGEGTLAGDCTSGNVQETASASPATPVAQPSSPTPTDSPASLLNRTLGLHKTTNSVYVGATSLPEPRLVTCHGSASPAPGAEAQHIRYRRMDDSTVFVQRPDQPPDGQQEDVLDSIEALVRPHGPALVSLYFRIIHPSYPILHKGVFLEKYERSYREFSPPLLAAVYALATDWWEYDLALSSKQKPPVDRLVAIATQGLTWAMGKPKLSAVQAGLLLLQRSGGDSWVLTSQMVALSEELGLHADCSPWDIPRWEKGVRRRLAWAVFMQDKWGALIHGRPSHISTDHWQTPPLQLSDFPESAADEDDAEVSAEVEKGRHLFMRLAQLTEIMSEAQSTIYTPCRHPRERDERPDVIVELLDQVKPIALRLKHWAGTLPPELGMDSVKPRKLCANGYLHLSYYATEIIIHRHIIRSLVPGHPDHIRSICRDAARTRLEHSMAFVEKLRPEHIQSFWWFAAPKSLALIGVFAALLSATSASSAEAALFRQKLDEFHWSLKVRSKGSVSITAAVQEMEDALIGFGASHPSRAR</sequence>
<dbReference type="InterPro" id="IPR050797">
    <property type="entry name" value="Carb_Metab_Trans_Reg"/>
</dbReference>
<evidence type="ECO:0000313" key="5">
    <source>
        <dbReference type="EMBL" id="KAL2284711.1"/>
    </source>
</evidence>
<dbReference type="InterPro" id="IPR007219">
    <property type="entry name" value="XnlR_reg_dom"/>
</dbReference>
<dbReference type="CDD" id="cd12148">
    <property type="entry name" value="fungal_TF_MHR"/>
    <property type="match status" value="1"/>
</dbReference>
<dbReference type="EMBL" id="JBAWTH010000035">
    <property type="protein sequence ID" value="KAL2284711.1"/>
    <property type="molecule type" value="Genomic_DNA"/>
</dbReference>
<keyword evidence="2" id="KW-0539">Nucleus</keyword>
<evidence type="ECO:0000256" key="3">
    <source>
        <dbReference type="SAM" id="MobiDB-lite"/>
    </source>
</evidence>
<evidence type="ECO:0000256" key="1">
    <source>
        <dbReference type="ARBA" id="ARBA00022723"/>
    </source>
</evidence>
<dbReference type="PROSITE" id="PS50048">
    <property type="entry name" value="ZN2_CY6_FUNGAL_2"/>
    <property type="match status" value="1"/>
</dbReference>
<feature type="domain" description="Zn(2)-C6 fungal-type" evidence="4">
    <location>
        <begin position="50"/>
        <end position="82"/>
    </location>
</feature>
<reference evidence="5 6" key="1">
    <citation type="submission" date="2024-03" db="EMBL/GenBank/DDBJ databases">
        <title>A high-quality draft genome sequence of Diaporthe vaccinii, a causative agent of upright dieback and viscid rot disease in cranberry plants.</title>
        <authorList>
            <person name="Sarrasin M."/>
            <person name="Lang B.F."/>
            <person name="Burger G."/>
        </authorList>
    </citation>
    <scope>NUCLEOTIDE SEQUENCE [LARGE SCALE GENOMIC DNA]</scope>
    <source>
        <strain evidence="5 6">IS7</strain>
    </source>
</reference>
<organism evidence="5 6">
    <name type="scientific">Diaporthe vaccinii</name>
    <dbReference type="NCBI Taxonomy" id="105482"/>
    <lineage>
        <taxon>Eukaryota</taxon>
        <taxon>Fungi</taxon>
        <taxon>Dikarya</taxon>
        <taxon>Ascomycota</taxon>
        <taxon>Pezizomycotina</taxon>
        <taxon>Sordariomycetes</taxon>
        <taxon>Sordariomycetidae</taxon>
        <taxon>Diaporthales</taxon>
        <taxon>Diaporthaceae</taxon>
        <taxon>Diaporthe</taxon>
        <taxon>Diaporthe eres species complex</taxon>
    </lineage>
</organism>
<protein>
    <recommendedName>
        <fullName evidence="4">Zn(2)-C6 fungal-type domain-containing protein</fullName>
    </recommendedName>
</protein>
<feature type="compositionally biased region" description="Polar residues" evidence="3">
    <location>
        <begin position="148"/>
        <end position="160"/>
    </location>
</feature>
<dbReference type="CDD" id="cd00067">
    <property type="entry name" value="GAL4"/>
    <property type="match status" value="1"/>
</dbReference>
<dbReference type="PANTHER" id="PTHR31668:SF4">
    <property type="entry name" value="TRANSCRIPTIONAL ACTIVATOR PROTEIN DAL81"/>
    <property type="match status" value="1"/>
</dbReference>
<dbReference type="Pfam" id="PF04082">
    <property type="entry name" value="Fungal_trans"/>
    <property type="match status" value="1"/>
</dbReference>
<dbReference type="Proteomes" id="UP001600888">
    <property type="component" value="Unassembled WGS sequence"/>
</dbReference>
<feature type="region of interest" description="Disordered" evidence="3">
    <location>
        <begin position="1"/>
        <end position="48"/>
    </location>
</feature>
<dbReference type="SMART" id="SM00066">
    <property type="entry name" value="GAL4"/>
    <property type="match status" value="1"/>
</dbReference>
<dbReference type="InterPro" id="IPR036864">
    <property type="entry name" value="Zn2-C6_fun-type_DNA-bd_sf"/>
</dbReference>
<dbReference type="Gene3D" id="4.10.240.10">
    <property type="entry name" value="Zn(2)-C6 fungal-type DNA-binding domain"/>
    <property type="match status" value="1"/>
</dbReference>
<dbReference type="PROSITE" id="PS00463">
    <property type="entry name" value="ZN2_CY6_FUNGAL_1"/>
    <property type="match status" value="1"/>
</dbReference>